<dbReference type="Pfam" id="PF10747">
    <property type="entry name" value="SirA"/>
    <property type="match status" value="1"/>
</dbReference>
<dbReference type="Gene3D" id="3.30.310.250">
    <property type="entry name" value="Sporulation inhibitor of replication protein SirA"/>
    <property type="match status" value="1"/>
</dbReference>
<name>A0AAJ1SY70_9BACI</name>
<evidence type="ECO:0000313" key="2">
    <source>
        <dbReference type="Proteomes" id="UP001237207"/>
    </source>
</evidence>
<dbReference type="InterPro" id="IPR019683">
    <property type="entry name" value="SirA"/>
</dbReference>
<evidence type="ECO:0000313" key="1">
    <source>
        <dbReference type="EMBL" id="MDQ0214664.1"/>
    </source>
</evidence>
<evidence type="ECO:0008006" key="3">
    <source>
        <dbReference type="Google" id="ProtNLM"/>
    </source>
</evidence>
<dbReference type="AlphaFoldDB" id="A0AAJ1SY70"/>
<gene>
    <name evidence="1" type="ORF">J2S13_001061</name>
</gene>
<accession>A0AAJ1SY70</accession>
<sequence length="146" mass="17989">MRSYQIYWVVDEFANYFYGRERVFFNLFSEWKKTDGIEKTILEKQVQFITRPIPYLHIHRLLHHFFQKRKGFMNEGRVYQIHFPKKSNYSILRVEDRKLLISAKGSYDAESIFFEPLEHFHGRLLAIDFENERYGWLKPIKERKYV</sequence>
<dbReference type="Proteomes" id="UP001237207">
    <property type="component" value="Unassembled WGS sequence"/>
</dbReference>
<protein>
    <recommendedName>
        <fullName evidence="3">Sporulation inhibitor of replication protein SirA</fullName>
    </recommendedName>
</protein>
<organism evidence="1 2">
    <name type="scientific">Oikeobacillus pervagus</name>
    <dbReference type="NCBI Taxonomy" id="1325931"/>
    <lineage>
        <taxon>Bacteria</taxon>
        <taxon>Bacillati</taxon>
        <taxon>Bacillota</taxon>
        <taxon>Bacilli</taxon>
        <taxon>Bacillales</taxon>
        <taxon>Bacillaceae</taxon>
        <taxon>Oikeobacillus</taxon>
    </lineage>
</organism>
<reference evidence="1" key="1">
    <citation type="submission" date="2023-07" db="EMBL/GenBank/DDBJ databases">
        <title>Genomic Encyclopedia of Type Strains, Phase IV (KMG-IV): sequencing the most valuable type-strain genomes for metagenomic binning, comparative biology and taxonomic classification.</title>
        <authorList>
            <person name="Goeker M."/>
        </authorList>
    </citation>
    <scope>NUCLEOTIDE SEQUENCE</scope>
    <source>
        <strain evidence="1">DSM 23947</strain>
    </source>
</reference>
<keyword evidence="2" id="KW-1185">Reference proteome</keyword>
<dbReference type="EMBL" id="JAUSUC010000009">
    <property type="protein sequence ID" value="MDQ0214664.1"/>
    <property type="molecule type" value="Genomic_DNA"/>
</dbReference>
<dbReference type="RefSeq" id="WP_307256649.1">
    <property type="nucleotide sequence ID" value="NZ_JAUSUC010000009.1"/>
</dbReference>
<dbReference type="InterPro" id="IPR038449">
    <property type="entry name" value="SirA_sf"/>
</dbReference>
<proteinExistence type="predicted"/>
<comment type="caution">
    <text evidence="1">The sequence shown here is derived from an EMBL/GenBank/DDBJ whole genome shotgun (WGS) entry which is preliminary data.</text>
</comment>